<dbReference type="PROSITE" id="PS50294">
    <property type="entry name" value="WD_REPEATS_REGION"/>
    <property type="match status" value="2"/>
</dbReference>
<keyword evidence="5 6" id="KW-0539">Nucleus</keyword>
<dbReference type="GO" id="GO:0000463">
    <property type="term" value="P:maturation of LSU-rRNA from tricistronic rRNA transcript (SSU-rRNA, 5.8S rRNA, LSU-rRNA)"/>
    <property type="evidence" value="ECO:0007669"/>
    <property type="project" value="UniProtKB-UniRule"/>
</dbReference>
<dbReference type="GO" id="GO:0030687">
    <property type="term" value="C:preribosome, large subunit precursor"/>
    <property type="evidence" value="ECO:0007669"/>
    <property type="project" value="UniProtKB-UniRule"/>
</dbReference>
<evidence type="ECO:0000259" key="9">
    <source>
        <dbReference type="Pfam" id="PF08154"/>
    </source>
</evidence>
<dbReference type="HAMAP" id="MF_03029">
    <property type="entry name" value="WDR12"/>
    <property type="match status" value="1"/>
</dbReference>
<evidence type="ECO:0000256" key="5">
    <source>
        <dbReference type="ARBA" id="ARBA00023242"/>
    </source>
</evidence>
<dbReference type="PROSITE" id="PS50082">
    <property type="entry name" value="WD_REPEATS_2"/>
    <property type="match status" value="3"/>
</dbReference>
<dbReference type="GO" id="GO:0005654">
    <property type="term" value="C:nucleoplasm"/>
    <property type="evidence" value="ECO:0007669"/>
    <property type="project" value="UniProtKB-SubCell"/>
</dbReference>
<comment type="function">
    <text evidence="6">Component of the NOP7 complex, which is required for maturation of the 25S and 5.8S ribosomal RNAs and formation of the 60S ribosome.</text>
</comment>
<dbReference type="PANTHER" id="PTHR19855">
    <property type="entry name" value="WD40 REPEAT PROTEIN 12, 37"/>
    <property type="match status" value="1"/>
</dbReference>
<keyword evidence="2 6" id="KW-0698">rRNA processing</keyword>
<feature type="repeat" description="WD" evidence="7">
    <location>
        <begin position="271"/>
        <end position="313"/>
    </location>
</feature>
<keyword evidence="1 6" id="KW-0690">Ribosome biogenesis</keyword>
<evidence type="ECO:0000313" key="10">
    <source>
        <dbReference type="EMBL" id="KAF2156890.1"/>
    </source>
</evidence>
<reference evidence="10" key="1">
    <citation type="journal article" date="2020" name="Stud. Mycol.">
        <title>101 Dothideomycetes genomes: a test case for predicting lifestyles and emergence of pathogens.</title>
        <authorList>
            <person name="Haridas S."/>
            <person name="Albert R."/>
            <person name="Binder M."/>
            <person name="Bloem J."/>
            <person name="Labutti K."/>
            <person name="Salamov A."/>
            <person name="Andreopoulos B."/>
            <person name="Baker S."/>
            <person name="Barry K."/>
            <person name="Bills G."/>
            <person name="Bluhm B."/>
            <person name="Cannon C."/>
            <person name="Castanera R."/>
            <person name="Culley D."/>
            <person name="Daum C."/>
            <person name="Ezra D."/>
            <person name="Gonzalez J."/>
            <person name="Henrissat B."/>
            <person name="Kuo A."/>
            <person name="Liang C."/>
            <person name="Lipzen A."/>
            <person name="Lutzoni F."/>
            <person name="Magnuson J."/>
            <person name="Mondo S."/>
            <person name="Nolan M."/>
            <person name="Ohm R."/>
            <person name="Pangilinan J."/>
            <person name="Park H.-J."/>
            <person name="Ramirez L."/>
            <person name="Alfaro M."/>
            <person name="Sun H."/>
            <person name="Tritt A."/>
            <person name="Yoshinaga Y."/>
            <person name="Zwiers L.-H."/>
            <person name="Turgeon B."/>
            <person name="Goodwin S."/>
            <person name="Spatafora J."/>
            <person name="Crous P."/>
            <person name="Grigoriev I."/>
        </authorList>
    </citation>
    <scope>NUCLEOTIDE SEQUENCE</scope>
    <source>
        <strain evidence="10">CBS 260.36</strain>
    </source>
</reference>
<comment type="similarity">
    <text evidence="6">Belongs to the WD repeat WDR12/YTM1 family.</text>
</comment>
<feature type="region of interest" description="Disordered" evidence="8">
    <location>
        <begin position="229"/>
        <end position="266"/>
    </location>
</feature>
<dbReference type="SUPFAM" id="SSF50978">
    <property type="entry name" value="WD40 repeat-like"/>
    <property type="match status" value="1"/>
</dbReference>
<comment type="subcellular location">
    <subcellularLocation>
        <location evidence="6">Nucleus</location>
        <location evidence="6">Nucleolus</location>
    </subcellularLocation>
    <subcellularLocation>
        <location evidence="6">Nucleus</location>
        <location evidence="6">Nucleoplasm</location>
    </subcellularLocation>
</comment>
<dbReference type="PROSITE" id="PS00678">
    <property type="entry name" value="WD_REPEATS_1"/>
    <property type="match status" value="2"/>
</dbReference>
<dbReference type="OrthoDB" id="10251381at2759"/>
<dbReference type="Proteomes" id="UP000799439">
    <property type="component" value="Unassembled WGS sequence"/>
</dbReference>
<accession>A0A9P4JA51</accession>
<dbReference type="InterPro" id="IPR020472">
    <property type="entry name" value="WD40_PAC1"/>
</dbReference>
<dbReference type="InterPro" id="IPR036322">
    <property type="entry name" value="WD40_repeat_dom_sf"/>
</dbReference>
<dbReference type="GO" id="GO:0000466">
    <property type="term" value="P:maturation of 5.8S rRNA from tricistronic rRNA transcript (SSU-rRNA, 5.8S rRNA, LSU-rRNA)"/>
    <property type="evidence" value="ECO:0007669"/>
    <property type="project" value="UniProtKB-UniRule"/>
</dbReference>
<proteinExistence type="inferred from homology"/>
<feature type="repeat" description="WD" evidence="7">
    <location>
        <begin position="358"/>
        <end position="393"/>
    </location>
</feature>
<name>A0A9P4JA51_9PEZI</name>
<dbReference type="GO" id="GO:0070545">
    <property type="term" value="C:PeBoW complex"/>
    <property type="evidence" value="ECO:0007669"/>
    <property type="project" value="TreeGrafter"/>
</dbReference>
<keyword evidence="11" id="KW-1185">Reference proteome</keyword>
<dbReference type="SMART" id="SM00320">
    <property type="entry name" value="WD40"/>
    <property type="match status" value="7"/>
</dbReference>
<comment type="subunit">
    <text evidence="6">Component of the NOP7 complex, composed of ERB1, NOP7 and YTM1. Within the NOP7 complex ERB1 appears to interact directly with NOP7 and YTM1. The NOP7 complex also associates with the 66S pre-ribosome.</text>
</comment>
<evidence type="ECO:0000256" key="3">
    <source>
        <dbReference type="ARBA" id="ARBA00022574"/>
    </source>
</evidence>
<gene>
    <name evidence="6" type="primary">YTM1</name>
    <name evidence="10" type="ORF">K461DRAFT_283725</name>
</gene>
<evidence type="ECO:0000256" key="6">
    <source>
        <dbReference type="HAMAP-Rule" id="MF_03029"/>
    </source>
</evidence>
<dbReference type="AlphaFoldDB" id="A0A9P4JA51"/>
<feature type="domain" description="NLE" evidence="9">
    <location>
        <begin position="12"/>
        <end position="76"/>
    </location>
</feature>
<dbReference type="PANTHER" id="PTHR19855:SF11">
    <property type="entry name" value="RIBOSOME BIOGENESIS PROTEIN WDR12"/>
    <property type="match status" value="1"/>
</dbReference>
<keyword evidence="4" id="KW-0677">Repeat</keyword>
<dbReference type="PRINTS" id="PR00320">
    <property type="entry name" value="GPROTEINBRPT"/>
</dbReference>
<evidence type="ECO:0000256" key="8">
    <source>
        <dbReference type="SAM" id="MobiDB-lite"/>
    </source>
</evidence>
<evidence type="ECO:0000256" key="2">
    <source>
        <dbReference type="ARBA" id="ARBA00022552"/>
    </source>
</evidence>
<dbReference type="InterPro" id="IPR012972">
    <property type="entry name" value="NLE"/>
</dbReference>
<dbReference type="InterPro" id="IPR028599">
    <property type="entry name" value="WDR12/Ytm1"/>
</dbReference>
<dbReference type="Pfam" id="PF00400">
    <property type="entry name" value="WD40"/>
    <property type="match status" value="5"/>
</dbReference>
<dbReference type="Gene3D" id="2.130.10.10">
    <property type="entry name" value="YVTN repeat-like/Quinoprotein amine dehydrogenase"/>
    <property type="match status" value="1"/>
</dbReference>
<dbReference type="InterPro" id="IPR001680">
    <property type="entry name" value="WD40_rpt"/>
</dbReference>
<feature type="repeat" description="WD" evidence="7">
    <location>
        <begin position="150"/>
        <end position="190"/>
    </location>
</feature>
<protein>
    <recommendedName>
        <fullName evidence="6">Ribosome biogenesis protein YTM1</fullName>
    </recommendedName>
</protein>
<dbReference type="GO" id="GO:0043021">
    <property type="term" value="F:ribonucleoprotein complex binding"/>
    <property type="evidence" value="ECO:0007669"/>
    <property type="project" value="UniProtKB-UniRule"/>
</dbReference>
<dbReference type="InterPro" id="IPR019775">
    <property type="entry name" value="WD40_repeat_CS"/>
</dbReference>
<dbReference type="Pfam" id="PF08154">
    <property type="entry name" value="NLE"/>
    <property type="match status" value="1"/>
</dbReference>
<evidence type="ECO:0000256" key="1">
    <source>
        <dbReference type="ARBA" id="ARBA00022517"/>
    </source>
</evidence>
<evidence type="ECO:0000313" key="11">
    <source>
        <dbReference type="Proteomes" id="UP000799439"/>
    </source>
</evidence>
<dbReference type="InterPro" id="IPR015943">
    <property type="entry name" value="WD40/YVTN_repeat-like_dom_sf"/>
</dbReference>
<organism evidence="10 11">
    <name type="scientific">Myriangium duriaei CBS 260.36</name>
    <dbReference type="NCBI Taxonomy" id="1168546"/>
    <lineage>
        <taxon>Eukaryota</taxon>
        <taxon>Fungi</taxon>
        <taxon>Dikarya</taxon>
        <taxon>Ascomycota</taxon>
        <taxon>Pezizomycotina</taxon>
        <taxon>Dothideomycetes</taxon>
        <taxon>Dothideomycetidae</taxon>
        <taxon>Myriangiales</taxon>
        <taxon>Myriangiaceae</taxon>
        <taxon>Myriangium</taxon>
    </lineage>
</organism>
<sequence>MAAQDTDRTAQVRIQLRSQAPDLELPESTGPILVSTELRRYQLSTLVNRLLSTEKPIPFEFVINGIFLRTSIDDFLTEQGISSETTLQVEYVRAQIPPQHVTSFQHDDWVSSVDLLSSPSDSASQRILSASYDGLLRTWSASGDCVATSPASHTGPVKSVKFLSPNLVVSSSLDRSVRMWSYSETSPSSGAFTPTLELLNHTASVDRLAVHQPSQKILAASSDHTLSIFSSSKSSSPEAPAHLIPTSTSSKRRKLSNHAKPLPQRGALATLRSHSAPVSDVTFAPQDHTVAYSTSWDHSLKTWDLTTARCVDTRTTSHALLSVLPLQDTGLVAAGTSARHISLIDPRATASSIVAMTLRGHANAVVSLTQSPESGSVLASASHDGTVRVWDVRMAAAAVDVLGEGGSVADPLFVLSREGGTKKNPGGEGQKVFDVKWDGTWGIVSAGEDKRVQVHQER</sequence>
<evidence type="ECO:0000256" key="4">
    <source>
        <dbReference type="ARBA" id="ARBA00022737"/>
    </source>
</evidence>
<comment type="caution">
    <text evidence="10">The sequence shown here is derived from an EMBL/GenBank/DDBJ whole genome shotgun (WGS) entry which is preliminary data.</text>
</comment>
<evidence type="ECO:0000256" key="7">
    <source>
        <dbReference type="PROSITE-ProRule" id="PRU00221"/>
    </source>
</evidence>
<dbReference type="EMBL" id="ML996081">
    <property type="protein sequence ID" value="KAF2156890.1"/>
    <property type="molecule type" value="Genomic_DNA"/>
</dbReference>
<keyword evidence="3 7" id="KW-0853">WD repeat</keyword>